<accession>A0ABM4GH14</accession>
<dbReference type="RefSeq" id="XP_070142011.1">
    <property type="nucleotide sequence ID" value="XM_070285910.1"/>
</dbReference>
<reference evidence="3" key="1">
    <citation type="submission" date="2025-08" db="UniProtKB">
        <authorList>
            <consortium name="RefSeq"/>
        </authorList>
    </citation>
    <scope>IDENTIFICATION</scope>
    <source>
        <strain evidence="3">14028-0561.14</strain>
        <tissue evidence="3">Whole fly</tissue>
    </source>
</reference>
<proteinExistence type="predicted"/>
<evidence type="ECO:0008006" key="4">
    <source>
        <dbReference type="Google" id="ProtNLM"/>
    </source>
</evidence>
<organism evidence="2 3">
    <name type="scientific">Drosophila kikkawai</name>
    <name type="common">Fruit fly</name>
    <dbReference type="NCBI Taxonomy" id="30033"/>
    <lineage>
        <taxon>Eukaryota</taxon>
        <taxon>Metazoa</taxon>
        <taxon>Ecdysozoa</taxon>
        <taxon>Arthropoda</taxon>
        <taxon>Hexapoda</taxon>
        <taxon>Insecta</taxon>
        <taxon>Pterygota</taxon>
        <taxon>Neoptera</taxon>
        <taxon>Endopterygota</taxon>
        <taxon>Diptera</taxon>
        <taxon>Brachycera</taxon>
        <taxon>Muscomorpha</taxon>
        <taxon>Ephydroidea</taxon>
        <taxon>Drosophilidae</taxon>
        <taxon>Drosophila</taxon>
        <taxon>Sophophora</taxon>
    </lineage>
</organism>
<protein>
    <recommendedName>
        <fullName evidence="4">Chitin-binding type-2 domain-containing protein</fullName>
    </recommendedName>
</protein>
<dbReference type="GeneID" id="138928604"/>
<evidence type="ECO:0000313" key="3">
    <source>
        <dbReference type="RefSeq" id="XP_070142011.1"/>
    </source>
</evidence>
<feature type="signal peptide" evidence="1">
    <location>
        <begin position="1"/>
        <end position="20"/>
    </location>
</feature>
<keyword evidence="2" id="KW-1185">Reference proteome</keyword>
<feature type="chain" id="PRO_5046922812" description="Chitin-binding type-2 domain-containing protein" evidence="1">
    <location>
        <begin position="21"/>
        <end position="255"/>
    </location>
</feature>
<evidence type="ECO:0000313" key="2">
    <source>
        <dbReference type="Proteomes" id="UP001652661"/>
    </source>
</evidence>
<evidence type="ECO:0000256" key="1">
    <source>
        <dbReference type="SAM" id="SignalP"/>
    </source>
</evidence>
<dbReference type="Proteomes" id="UP001652661">
    <property type="component" value="Chromosome 3L"/>
</dbReference>
<sequence length="255" mass="26798">MQRIIPIVAIVASLLAFVGAQICQECQADNDVYCLNQTSYQNCMKNAAFGAVETCPTGTVCSNSADVCVDSSQVDGTTVLDVCGLSASCQTCNTNKKYTCVSQTQFARCSSSGVVLSSSVYSCEEDEICIEAGLTFYNNICVPTCAADFVGFTSTCSNSVYQPSSTTTTTASPATTPEPSVQATGCTKAANADASLSSASYFYTSYTADATCRSYLYCQRATTGWTTVFLSCSGTRPYFDPTTSGCVSAKPTECT</sequence>
<keyword evidence="1" id="KW-0732">Signal</keyword>
<name>A0ABM4GH14_DROKI</name>
<gene>
    <name evidence="3" type="primary">LOC138928604</name>
</gene>